<dbReference type="GO" id="GO:0000166">
    <property type="term" value="F:nucleotide binding"/>
    <property type="evidence" value="ECO:0007669"/>
    <property type="project" value="UniProtKB-KW"/>
</dbReference>
<dbReference type="CDD" id="cd01275">
    <property type="entry name" value="FHIT"/>
    <property type="match status" value="1"/>
</dbReference>
<evidence type="ECO:0000313" key="6">
    <source>
        <dbReference type="EMBL" id="QSB07023.1"/>
    </source>
</evidence>
<feature type="binding site" evidence="3">
    <location>
        <position position="47"/>
    </location>
    <ligand>
        <name>substrate</name>
    </ligand>
</feature>
<dbReference type="RefSeq" id="WP_213173028.1">
    <property type="nucleotide sequence ID" value="NZ_CP070496.1"/>
</dbReference>
<feature type="domain" description="HIT" evidence="5">
    <location>
        <begin position="21"/>
        <end position="130"/>
    </location>
</feature>
<dbReference type="Pfam" id="PF01230">
    <property type="entry name" value="HIT"/>
    <property type="match status" value="1"/>
</dbReference>
<evidence type="ECO:0000256" key="4">
    <source>
        <dbReference type="PROSITE-ProRule" id="PRU00464"/>
    </source>
</evidence>
<dbReference type="InterPro" id="IPR036265">
    <property type="entry name" value="HIT-like_sf"/>
</dbReference>
<proteinExistence type="predicted"/>
<feature type="short sequence motif" description="Histidine triad motif" evidence="4">
    <location>
        <begin position="115"/>
        <end position="119"/>
    </location>
</feature>
<evidence type="ECO:0000256" key="2">
    <source>
        <dbReference type="PIRSR" id="PIRSR639383-1"/>
    </source>
</evidence>
<dbReference type="SUPFAM" id="SSF54197">
    <property type="entry name" value="HIT-like"/>
    <property type="match status" value="1"/>
</dbReference>
<keyword evidence="1" id="KW-0547">Nucleotide-binding</keyword>
<dbReference type="PANTHER" id="PTHR42997:SF1">
    <property type="entry name" value="AP-4-A PHOSPHORYLASE"/>
    <property type="match status" value="1"/>
</dbReference>
<dbReference type="KEGG" id="nav:JQS30_09355"/>
<evidence type="ECO:0000256" key="3">
    <source>
        <dbReference type="PIRSR" id="PIRSR639383-2"/>
    </source>
</evidence>
<evidence type="ECO:0000259" key="5">
    <source>
        <dbReference type="PROSITE" id="PS51084"/>
    </source>
</evidence>
<accession>A0A895XU72</accession>
<gene>
    <name evidence="6" type="ORF">JQS30_09355</name>
</gene>
<reference evidence="6" key="1">
    <citation type="submission" date="2021-02" db="EMBL/GenBank/DDBJ databases">
        <title>Natronoglycomyces albus gen. nov., sp. nov, a haloalkaliphilic actinobacterium from a soda solonchak soil.</title>
        <authorList>
            <person name="Sorokin D.Y."/>
            <person name="Khijniak T.V."/>
            <person name="Zakharycheva A.P."/>
            <person name="Boueva O.V."/>
            <person name="Ariskina E.V."/>
            <person name="Hahnke R.L."/>
            <person name="Bunk B."/>
            <person name="Sproer C."/>
            <person name="Schumann P."/>
            <person name="Evtushenko L.I."/>
            <person name="Kublanov I.V."/>
        </authorList>
    </citation>
    <scope>NUCLEOTIDE SEQUENCE</scope>
    <source>
        <strain evidence="6">DSM 106290</strain>
    </source>
</reference>
<organism evidence="6 7">
    <name type="scientific">Natronoglycomyces albus</name>
    <dbReference type="NCBI Taxonomy" id="2811108"/>
    <lineage>
        <taxon>Bacteria</taxon>
        <taxon>Bacillati</taxon>
        <taxon>Actinomycetota</taxon>
        <taxon>Actinomycetes</taxon>
        <taxon>Glycomycetales</taxon>
        <taxon>Glycomycetaceae</taxon>
        <taxon>Natronoglycomyces</taxon>
    </lineage>
</organism>
<keyword evidence="7" id="KW-1185">Reference proteome</keyword>
<dbReference type="InterPro" id="IPR052908">
    <property type="entry name" value="AP-4-A_phosphorylase"/>
</dbReference>
<evidence type="ECO:0000313" key="7">
    <source>
        <dbReference type="Proteomes" id="UP000662939"/>
    </source>
</evidence>
<dbReference type="AlphaFoldDB" id="A0A895XU72"/>
<feature type="binding site" evidence="3">
    <location>
        <position position="119"/>
    </location>
    <ligand>
        <name>substrate</name>
    </ligand>
</feature>
<sequence length="160" mass="17564">MAYIKGEGKPTGAPEDRQGCPFCEVPQLDDETGLIVTRGKSMYVVLNKFPYNSGHLMICPFRHVADYTDLHDEEVAEMGALVQRSMRVIRAVMGAHGFNIGMNQGAISGAGIAGHLHQHIVPRWGGDANFMPIVGQTKVIPQFLSDTRAQLAQSWEKELS</sequence>
<dbReference type="InterPro" id="IPR011146">
    <property type="entry name" value="HIT-like"/>
</dbReference>
<dbReference type="Gene3D" id="3.30.428.10">
    <property type="entry name" value="HIT-like"/>
    <property type="match status" value="1"/>
</dbReference>
<dbReference type="GO" id="GO:0003824">
    <property type="term" value="F:catalytic activity"/>
    <property type="evidence" value="ECO:0007669"/>
    <property type="project" value="InterPro"/>
</dbReference>
<dbReference type="PANTHER" id="PTHR42997">
    <property type="entry name" value="HIT FAMILY HYDROLASE"/>
    <property type="match status" value="1"/>
</dbReference>
<dbReference type="EMBL" id="CP070496">
    <property type="protein sequence ID" value="QSB07023.1"/>
    <property type="molecule type" value="Genomic_DNA"/>
</dbReference>
<feature type="active site" description="Tele-AMP-histidine intermediate" evidence="2">
    <location>
        <position position="117"/>
    </location>
</feature>
<dbReference type="InterPro" id="IPR039383">
    <property type="entry name" value="FHIT"/>
</dbReference>
<name>A0A895XU72_9ACTN</name>
<dbReference type="Proteomes" id="UP000662939">
    <property type="component" value="Chromosome"/>
</dbReference>
<dbReference type="PROSITE" id="PS51084">
    <property type="entry name" value="HIT_2"/>
    <property type="match status" value="1"/>
</dbReference>
<protein>
    <submittedName>
        <fullName evidence="6">HIT domain-containing protein</fullName>
    </submittedName>
</protein>
<evidence type="ECO:0000256" key="1">
    <source>
        <dbReference type="ARBA" id="ARBA00022741"/>
    </source>
</evidence>